<keyword evidence="2" id="KW-1185">Reference proteome</keyword>
<dbReference type="AlphaFoldDB" id="A0AAD7HLE1"/>
<dbReference type="Proteomes" id="UP001215598">
    <property type="component" value="Unassembled WGS sequence"/>
</dbReference>
<evidence type="ECO:0000313" key="2">
    <source>
        <dbReference type="Proteomes" id="UP001215598"/>
    </source>
</evidence>
<proteinExistence type="predicted"/>
<reference evidence="1" key="1">
    <citation type="submission" date="2023-03" db="EMBL/GenBank/DDBJ databases">
        <title>Massive genome expansion in bonnet fungi (Mycena s.s.) driven by repeated elements and novel gene families across ecological guilds.</title>
        <authorList>
            <consortium name="Lawrence Berkeley National Laboratory"/>
            <person name="Harder C.B."/>
            <person name="Miyauchi S."/>
            <person name="Viragh M."/>
            <person name="Kuo A."/>
            <person name="Thoen E."/>
            <person name="Andreopoulos B."/>
            <person name="Lu D."/>
            <person name="Skrede I."/>
            <person name="Drula E."/>
            <person name="Henrissat B."/>
            <person name="Morin E."/>
            <person name="Kohler A."/>
            <person name="Barry K."/>
            <person name="LaButti K."/>
            <person name="Morin E."/>
            <person name="Salamov A."/>
            <person name="Lipzen A."/>
            <person name="Mereny Z."/>
            <person name="Hegedus B."/>
            <person name="Baldrian P."/>
            <person name="Stursova M."/>
            <person name="Weitz H."/>
            <person name="Taylor A."/>
            <person name="Grigoriev I.V."/>
            <person name="Nagy L.G."/>
            <person name="Martin F."/>
            <person name="Kauserud H."/>
        </authorList>
    </citation>
    <scope>NUCLEOTIDE SEQUENCE</scope>
    <source>
        <strain evidence="1">CBHHK182m</strain>
    </source>
</reference>
<accession>A0AAD7HLE1</accession>
<organism evidence="1 2">
    <name type="scientific">Mycena metata</name>
    <dbReference type="NCBI Taxonomy" id="1033252"/>
    <lineage>
        <taxon>Eukaryota</taxon>
        <taxon>Fungi</taxon>
        <taxon>Dikarya</taxon>
        <taxon>Basidiomycota</taxon>
        <taxon>Agaricomycotina</taxon>
        <taxon>Agaricomycetes</taxon>
        <taxon>Agaricomycetidae</taxon>
        <taxon>Agaricales</taxon>
        <taxon>Marasmiineae</taxon>
        <taxon>Mycenaceae</taxon>
        <taxon>Mycena</taxon>
    </lineage>
</organism>
<evidence type="ECO:0000313" key="1">
    <source>
        <dbReference type="EMBL" id="KAJ7723158.1"/>
    </source>
</evidence>
<name>A0AAD7HLE1_9AGAR</name>
<comment type="caution">
    <text evidence="1">The sequence shown here is derived from an EMBL/GenBank/DDBJ whole genome shotgun (WGS) entry which is preliminary data.</text>
</comment>
<gene>
    <name evidence="1" type="ORF">B0H16DRAFT_1788074</name>
</gene>
<protein>
    <submittedName>
        <fullName evidence="1">Uncharacterized protein</fullName>
    </submittedName>
</protein>
<dbReference type="EMBL" id="JARKIB010000213">
    <property type="protein sequence ID" value="KAJ7723158.1"/>
    <property type="molecule type" value="Genomic_DNA"/>
</dbReference>
<sequence length="213" mass="23867">MLPSNLSETTGEEHTTTRRCGYYEDAEGIKNLAEEFDDATTLAEELDDVTTDQRDARIALLQQLCGEYLEQLDTYKHTERIRDTLDQAAVGTQRLHEQISVLTEDRDRQSARQKELSAALSKEQADSRDLVTKLANKGEMIRELYQQADATTRLTATAEGILHSEIQALNETVVQQTIHISEEIDRQGLGLQELSTALVLARFGSVRVQGTFA</sequence>